<organism evidence="8 9">
    <name type="scientific">Quisquiliibacterium transsilvanicum</name>
    <dbReference type="NCBI Taxonomy" id="1549638"/>
    <lineage>
        <taxon>Bacteria</taxon>
        <taxon>Pseudomonadati</taxon>
        <taxon>Pseudomonadota</taxon>
        <taxon>Betaproteobacteria</taxon>
        <taxon>Burkholderiales</taxon>
        <taxon>Burkholderiaceae</taxon>
        <taxon>Quisquiliibacterium</taxon>
    </lineage>
</organism>
<dbReference type="InterPro" id="IPR020056">
    <property type="entry name" value="Rbsml_bL25/Gln-tRNA_synth_N"/>
</dbReference>
<comment type="caution">
    <text evidence="8">The sequence shown here is derived from an EMBL/GenBank/DDBJ whole genome shotgun (WGS) entry which is preliminary data.</text>
</comment>
<dbReference type="AlphaFoldDB" id="A0A7W8MAG2"/>
<dbReference type="Pfam" id="PF01386">
    <property type="entry name" value="Ribosomal_L25p"/>
    <property type="match status" value="1"/>
</dbReference>
<evidence type="ECO:0000256" key="5">
    <source>
        <dbReference type="HAMAP-Rule" id="MF_01334"/>
    </source>
</evidence>
<keyword evidence="3 5" id="KW-0689">Ribosomal protein</keyword>
<dbReference type="HAMAP" id="MF_01336">
    <property type="entry name" value="Ribosomal_bL25"/>
    <property type="match status" value="1"/>
</dbReference>
<name>A0A7W8MAG2_9BURK</name>
<dbReference type="EMBL" id="JACHGB010000006">
    <property type="protein sequence ID" value="MBB5273104.1"/>
    <property type="molecule type" value="Genomic_DNA"/>
</dbReference>
<dbReference type="Proteomes" id="UP000532440">
    <property type="component" value="Unassembled WGS sequence"/>
</dbReference>
<dbReference type="PANTHER" id="PTHR33284:SF1">
    <property type="entry name" value="RIBOSOMAL PROTEIN L25_GLN-TRNA SYNTHETASE, ANTI-CODON-BINDING DOMAIN-CONTAINING PROTEIN"/>
    <property type="match status" value="1"/>
</dbReference>
<accession>A0A7W8MAG2</accession>
<dbReference type="NCBIfam" id="NF004130">
    <property type="entry name" value="PRK05618.1-5"/>
    <property type="match status" value="1"/>
</dbReference>
<dbReference type="NCBIfam" id="NF004128">
    <property type="entry name" value="PRK05618.1-2"/>
    <property type="match status" value="1"/>
</dbReference>
<evidence type="ECO:0000259" key="7">
    <source>
        <dbReference type="Pfam" id="PF14693"/>
    </source>
</evidence>
<keyword evidence="2 5" id="KW-0694">RNA-binding</keyword>
<dbReference type="GO" id="GO:0022625">
    <property type="term" value="C:cytosolic large ribosomal subunit"/>
    <property type="evidence" value="ECO:0007669"/>
    <property type="project" value="TreeGrafter"/>
</dbReference>
<dbReference type="Gene3D" id="2.40.240.10">
    <property type="entry name" value="Ribosomal Protein L25, Chain P"/>
    <property type="match status" value="1"/>
</dbReference>
<feature type="domain" description="Large ribosomal subunit protein bL25 beta" evidence="7">
    <location>
        <begin position="98"/>
        <end position="185"/>
    </location>
</feature>
<evidence type="ECO:0000256" key="1">
    <source>
        <dbReference type="ARBA" id="ARBA00022730"/>
    </source>
</evidence>
<evidence type="ECO:0000313" key="9">
    <source>
        <dbReference type="Proteomes" id="UP000532440"/>
    </source>
</evidence>
<evidence type="ECO:0000256" key="2">
    <source>
        <dbReference type="ARBA" id="ARBA00022884"/>
    </source>
</evidence>
<feature type="domain" description="Large ribosomal subunit protein bL25 L25" evidence="6">
    <location>
        <begin position="5"/>
        <end position="90"/>
    </location>
</feature>
<protein>
    <recommendedName>
        <fullName evidence="5">Large ribosomal subunit protein bL25</fullName>
    </recommendedName>
    <alternativeName>
        <fullName evidence="5">General stress protein CTC</fullName>
    </alternativeName>
</protein>
<evidence type="ECO:0000256" key="4">
    <source>
        <dbReference type="ARBA" id="ARBA00023274"/>
    </source>
</evidence>
<dbReference type="InterPro" id="IPR011035">
    <property type="entry name" value="Ribosomal_bL25/Gln-tRNA_synth"/>
</dbReference>
<dbReference type="Gene3D" id="2.170.120.20">
    <property type="entry name" value="Ribosomal protein L25, beta domain"/>
    <property type="match status" value="1"/>
</dbReference>
<dbReference type="HAMAP" id="MF_01334">
    <property type="entry name" value="Ribosomal_bL25_CTC"/>
    <property type="match status" value="1"/>
</dbReference>
<dbReference type="GO" id="GO:0003735">
    <property type="term" value="F:structural constituent of ribosome"/>
    <property type="evidence" value="ECO:0007669"/>
    <property type="project" value="InterPro"/>
</dbReference>
<comment type="subunit">
    <text evidence="5">Part of the 50S ribosomal subunit; part of the 5S rRNA/L5/L18/L25 subcomplex. Contacts the 5S rRNA. Binds to the 5S rRNA independently of L5 and L18.</text>
</comment>
<dbReference type="Pfam" id="PF14693">
    <property type="entry name" value="Ribosomal_TL5_C"/>
    <property type="match status" value="1"/>
</dbReference>
<evidence type="ECO:0000256" key="3">
    <source>
        <dbReference type="ARBA" id="ARBA00022980"/>
    </source>
</evidence>
<dbReference type="InterPro" id="IPR029751">
    <property type="entry name" value="Ribosomal_L25_dom"/>
</dbReference>
<dbReference type="PANTHER" id="PTHR33284">
    <property type="entry name" value="RIBOSOMAL PROTEIN L25/GLN-TRNA SYNTHETASE, ANTI-CODON-BINDING DOMAIN-CONTAINING PROTEIN"/>
    <property type="match status" value="1"/>
</dbReference>
<evidence type="ECO:0000259" key="6">
    <source>
        <dbReference type="Pfam" id="PF01386"/>
    </source>
</evidence>
<dbReference type="InterPro" id="IPR020057">
    <property type="entry name" value="Ribosomal_bL25_b-dom"/>
</dbReference>
<gene>
    <name evidence="5" type="primary">rplY</name>
    <name evidence="5" type="synonym">ctc</name>
    <name evidence="8" type="ORF">HNQ70_003132</name>
</gene>
<comment type="similarity">
    <text evidence="5">Belongs to the bacterial ribosomal protein bL25 family. CTC subfamily.</text>
</comment>
<dbReference type="InterPro" id="IPR001021">
    <property type="entry name" value="Ribosomal_bL25_long"/>
</dbReference>
<dbReference type="RefSeq" id="WP_183969379.1">
    <property type="nucleotide sequence ID" value="NZ_BAABEW010000007.1"/>
</dbReference>
<dbReference type="GO" id="GO:0008097">
    <property type="term" value="F:5S rRNA binding"/>
    <property type="evidence" value="ECO:0007669"/>
    <property type="project" value="InterPro"/>
</dbReference>
<dbReference type="InterPro" id="IPR037121">
    <property type="entry name" value="Ribosomal_bL25_C"/>
</dbReference>
<proteinExistence type="inferred from homology"/>
<dbReference type="NCBIfam" id="NF004612">
    <property type="entry name" value="PRK05943.1"/>
    <property type="match status" value="1"/>
</dbReference>
<sequence length="200" mass="21756">MKVVANTRSAQGTGASRRLRRAGKVPGIVYGGTVTPTSIEIDHNNLFHALRVESFHSSILDMELDGKAEKVLLRDVQWHPYKQLVLHIDFQRIDAAQKITMKVPLHFTNQELSPAVKLSGAIIGHVFNEIEVSCLPGNLPEFIEVDLSNLETGKTIHLREIALPEGVTIVLRAGENPAVINVTVPIAEAEPAPAAPAGKK</sequence>
<keyword evidence="9" id="KW-1185">Reference proteome</keyword>
<comment type="function">
    <text evidence="5">This is one of the proteins that binds to the 5S RNA in the ribosome where it forms part of the central protuberance.</text>
</comment>
<dbReference type="GO" id="GO:0006412">
    <property type="term" value="P:translation"/>
    <property type="evidence" value="ECO:0007669"/>
    <property type="project" value="UniProtKB-UniRule"/>
</dbReference>
<dbReference type="SUPFAM" id="SSF50715">
    <property type="entry name" value="Ribosomal protein L25-like"/>
    <property type="match status" value="1"/>
</dbReference>
<keyword evidence="4 5" id="KW-0687">Ribonucleoprotein</keyword>
<keyword evidence="1 5" id="KW-0699">rRNA-binding</keyword>
<evidence type="ECO:0000313" key="8">
    <source>
        <dbReference type="EMBL" id="MBB5273104.1"/>
    </source>
</evidence>
<dbReference type="InterPro" id="IPR020930">
    <property type="entry name" value="Ribosomal_uL5_bac-type"/>
</dbReference>
<dbReference type="NCBIfam" id="TIGR00731">
    <property type="entry name" value="bL25_bact_ctc"/>
    <property type="match status" value="1"/>
</dbReference>
<reference evidence="8 9" key="1">
    <citation type="submission" date="2020-08" db="EMBL/GenBank/DDBJ databases">
        <title>Genomic Encyclopedia of Type Strains, Phase IV (KMG-IV): sequencing the most valuable type-strain genomes for metagenomic binning, comparative biology and taxonomic classification.</title>
        <authorList>
            <person name="Goeker M."/>
        </authorList>
    </citation>
    <scope>NUCLEOTIDE SEQUENCE [LARGE SCALE GENOMIC DNA]</scope>
    <source>
        <strain evidence="8 9">DSM 29781</strain>
    </source>
</reference>
<dbReference type="InterPro" id="IPR020055">
    <property type="entry name" value="Ribosomal_bL25_short"/>
</dbReference>
<dbReference type="CDD" id="cd00495">
    <property type="entry name" value="Ribosomal_L25_TL5_CTC"/>
    <property type="match status" value="1"/>
</dbReference>